<protein>
    <submittedName>
        <fullName evidence="1">Uncharacterized protein</fullName>
    </submittedName>
</protein>
<sequence length="601" mass="65572">MAGGISITRRALSLTAPAASAVPCLSGQHLAAQKETLVVEITNLQDSAPPFPPSCFHSALRAQESATRPVLFTKGLDVVSEAIRSALKGGQRCVLLGEGVLKAPWYTNLPGEGKAWSNNAFSFSTRAELSPQKAETQSCSEKRDSLSKENGIGSDKMTIGILDESQKGMGVAGPPVQAVRFVFDRIEELGRKHGYELSRTMDSRLKEPVYKPLVEELLKSWDAYPNVFESVFWDVLMKLQAGRHTSFRVNNFVALFLVDGELAVGNKLGVKLLAKMREKMLVEARTNPDPVQVENLASLAREIALNLYFGKQKEALGPFLKETGFVGDISEDFQEVVEFLFLQTAFPPISFTALLLNKMAAGSAGFARRALFLAAPAALAVTCFAGRQHLVHQEEFVTDKTCFEQNASLFPPSFHAAQTAHELANGGLFIKGLDAAADVIRGVLSDGQSCLLLGADVLKVQELCKRGYDASGSVDARARDLVYTPLAKELLKSWDAYPDTFESVFWDALMKLQAGQSTEYRLNDFVANFLVDGELAVGDKMGAKLLGYVVAKMLVEARTNPNPVQVGNLDSLALKINLSLWQAKRKDLLGPFLKNGYWQSA</sequence>
<reference evidence="1 2" key="1">
    <citation type="journal article" date="2014" name="Nat. Commun.">
        <title>Klebsormidium flaccidum genome reveals primary factors for plant terrestrial adaptation.</title>
        <authorList>
            <person name="Hori K."/>
            <person name="Maruyama F."/>
            <person name="Fujisawa T."/>
            <person name="Togashi T."/>
            <person name="Yamamoto N."/>
            <person name="Seo M."/>
            <person name="Sato S."/>
            <person name="Yamada T."/>
            <person name="Mori H."/>
            <person name="Tajima N."/>
            <person name="Moriyama T."/>
            <person name="Ikeuchi M."/>
            <person name="Watanabe M."/>
            <person name="Wada H."/>
            <person name="Kobayashi K."/>
            <person name="Saito M."/>
            <person name="Masuda T."/>
            <person name="Sasaki-Sekimoto Y."/>
            <person name="Mashiguchi K."/>
            <person name="Awai K."/>
            <person name="Shimojima M."/>
            <person name="Masuda S."/>
            <person name="Iwai M."/>
            <person name="Nobusawa T."/>
            <person name="Narise T."/>
            <person name="Kondo S."/>
            <person name="Saito H."/>
            <person name="Sato R."/>
            <person name="Murakawa M."/>
            <person name="Ihara Y."/>
            <person name="Oshima-Yamada Y."/>
            <person name="Ohtaka K."/>
            <person name="Satoh M."/>
            <person name="Sonobe K."/>
            <person name="Ishii M."/>
            <person name="Ohtani R."/>
            <person name="Kanamori-Sato M."/>
            <person name="Honoki R."/>
            <person name="Miyazaki D."/>
            <person name="Mochizuki H."/>
            <person name="Umetsu J."/>
            <person name="Higashi K."/>
            <person name="Shibata D."/>
            <person name="Kamiya Y."/>
            <person name="Sato N."/>
            <person name="Nakamura Y."/>
            <person name="Tabata S."/>
            <person name="Ida S."/>
            <person name="Kurokawa K."/>
            <person name="Ohta H."/>
        </authorList>
    </citation>
    <scope>NUCLEOTIDE SEQUENCE [LARGE SCALE GENOMIC DNA]</scope>
    <source>
        <strain evidence="1 2">NIES-2285</strain>
    </source>
</reference>
<dbReference type="EMBL" id="DF237834">
    <property type="protein sequence ID" value="GAQ91932.1"/>
    <property type="molecule type" value="Genomic_DNA"/>
</dbReference>
<evidence type="ECO:0000313" key="1">
    <source>
        <dbReference type="EMBL" id="GAQ91932.1"/>
    </source>
</evidence>
<gene>
    <name evidence="1" type="ORF">KFL_008850020</name>
</gene>
<organism evidence="1 2">
    <name type="scientific">Klebsormidium nitens</name>
    <name type="common">Green alga</name>
    <name type="synonym">Ulothrix nitens</name>
    <dbReference type="NCBI Taxonomy" id="105231"/>
    <lineage>
        <taxon>Eukaryota</taxon>
        <taxon>Viridiplantae</taxon>
        <taxon>Streptophyta</taxon>
        <taxon>Klebsormidiophyceae</taxon>
        <taxon>Klebsormidiales</taxon>
        <taxon>Klebsormidiaceae</taxon>
        <taxon>Klebsormidium</taxon>
    </lineage>
</organism>
<name>A0A1Y1IPA5_KLENI</name>
<dbReference type="AlphaFoldDB" id="A0A1Y1IPA5"/>
<accession>A0A1Y1IPA5</accession>
<keyword evidence="2" id="KW-1185">Reference proteome</keyword>
<proteinExistence type="predicted"/>
<dbReference type="Proteomes" id="UP000054558">
    <property type="component" value="Unassembled WGS sequence"/>
</dbReference>
<evidence type="ECO:0000313" key="2">
    <source>
        <dbReference type="Proteomes" id="UP000054558"/>
    </source>
</evidence>